<dbReference type="HOGENOM" id="CLU_3182927_0_0_7"/>
<reference evidence="2" key="1">
    <citation type="submission" date="2012-06" db="EMBL/GenBank/DDBJ databases">
        <title>Complete sequence of chromosome of Desulfomonile tiedjei DSM 6799.</title>
        <authorList>
            <person name="Lucas S."/>
            <person name="Copeland A."/>
            <person name="Lapidus A."/>
            <person name="Glavina del Rio T."/>
            <person name="Dalin E."/>
            <person name="Tice H."/>
            <person name="Bruce D."/>
            <person name="Goodwin L."/>
            <person name="Pitluck S."/>
            <person name="Peters L."/>
            <person name="Ovchinnikova G."/>
            <person name="Zeytun A."/>
            <person name="Lu M."/>
            <person name="Kyrpides N."/>
            <person name="Mavromatis K."/>
            <person name="Ivanova N."/>
            <person name="Brettin T."/>
            <person name="Detter J.C."/>
            <person name="Han C."/>
            <person name="Larimer F."/>
            <person name="Land M."/>
            <person name="Hauser L."/>
            <person name="Markowitz V."/>
            <person name="Cheng J.-F."/>
            <person name="Hugenholtz P."/>
            <person name="Woyke T."/>
            <person name="Wu D."/>
            <person name="Spring S."/>
            <person name="Schroeder M."/>
            <person name="Brambilla E."/>
            <person name="Klenk H.-P."/>
            <person name="Eisen J.A."/>
        </authorList>
    </citation>
    <scope>NUCLEOTIDE SEQUENCE [LARGE SCALE GENOMIC DNA]</scope>
    <source>
        <strain evidence="2">ATCC 49306 / DSM 6799 / DCB-1</strain>
    </source>
</reference>
<evidence type="ECO:0000313" key="1">
    <source>
        <dbReference type="EMBL" id="AFM24371.1"/>
    </source>
</evidence>
<keyword evidence="1" id="KW-0449">Lipoprotein</keyword>
<dbReference type="STRING" id="706587.Desti_1660"/>
<dbReference type="Proteomes" id="UP000006055">
    <property type="component" value="Chromosome"/>
</dbReference>
<dbReference type="RefSeq" id="WP_014809519.1">
    <property type="nucleotide sequence ID" value="NC_018025.1"/>
</dbReference>
<dbReference type="PROSITE" id="PS51257">
    <property type="entry name" value="PROKAR_LIPOPROTEIN"/>
    <property type="match status" value="1"/>
</dbReference>
<name>I4C480_DESTA</name>
<protein>
    <submittedName>
        <fullName evidence="1">Prokaryotic membrane lipoprotein lipid attachment site</fullName>
    </submittedName>
</protein>
<dbReference type="AlphaFoldDB" id="I4C480"/>
<accession>I4C480</accession>
<organism evidence="1 2">
    <name type="scientific">Desulfomonile tiedjei (strain ATCC 49306 / DSM 6799 / DCB-1)</name>
    <dbReference type="NCBI Taxonomy" id="706587"/>
    <lineage>
        <taxon>Bacteria</taxon>
        <taxon>Pseudomonadati</taxon>
        <taxon>Thermodesulfobacteriota</taxon>
        <taxon>Desulfomonilia</taxon>
        <taxon>Desulfomonilales</taxon>
        <taxon>Desulfomonilaceae</taxon>
        <taxon>Desulfomonile</taxon>
    </lineage>
</organism>
<dbReference type="EMBL" id="CP003360">
    <property type="protein sequence ID" value="AFM24371.1"/>
    <property type="molecule type" value="Genomic_DNA"/>
</dbReference>
<evidence type="ECO:0000313" key="2">
    <source>
        <dbReference type="Proteomes" id="UP000006055"/>
    </source>
</evidence>
<dbReference type="KEGG" id="dti:Desti_1660"/>
<sequence length="46" mass="5612">MKKWLVLALALIMISGCSTKKIWKWIDEMEWERDDQTIRIMDFLPK</sequence>
<proteinExistence type="predicted"/>
<gene>
    <name evidence="1" type="ordered locus">Desti_1660</name>
</gene>
<keyword evidence="2" id="KW-1185">Reference proteome</keyword>